<evidence type="ECO:0000259" key="1">
    <source>
        <dbReference type="Pfam" id="PF03184"/>
    </source>
</evidence>
<feature type="domain" description="DDE-1" evidence="1">
    <location>
        <begin position="14"/>
        <end position="135"/>
    </location>
</feature>
<evidence type="ECO:0000313" key="3">
    <source>
        <dbReference type="Proteomes" id="UP001162156"/>
    </source>
</evidence>
<dbReference type="EMBL" id="JANEYF010004595">
    <property type="protein sequence ID" value="KAJ8930637.1"/>
    <property type="molecule type" value="Genomic_DNA"/>
</dbReference>
<dbReference type="Pfam" id="PF03184">
    <property type="entry name" value="DDE_1"/>
    <property type="match status" value="1"/>
</dbReference>
<dbReference type="InterPro" id="IPR004875">
    <property type="entry name" value="DDE_SF_endonuclease_dom"/>
</dbReference>
<name>A0AAV8WWJ2_9CUCU</name>
<protein>
    <recommendedName>
        <fullName evidence="1">DDE-1 domain-containing protein</fullName>
    </recommendedName>
</protein>
<gene>
    <name evidence="2" type="ORF">NQ314_016552</name>
</gene>
<organism evidence="2 3">
    <name type="scientific">Rhamnusium bicolor</name>
    <dbReference type="NCBI Taxonomy" id="1586634"/>
    <lineage>
        <taxon>Eukaryota</taxon>
        <taxon>Metazoa</taxon>
        <taxon>Ecdysozoa</taxon>
        <taxon>Arthropoda</taxon>
        <taxon>Hexapoda</taxon>
        <taxon>Insecta</taxon>
        <taxon>Pterygota</taxon>
        <taxon>Neoptera</taxon>
        <taxon>Endopterygota</taxon>
        <taxon>Coleoptera</taxon>
        <taxon>Polyphaga</taxon>
        <taxon>Cucujiformia</taxon>
        <taxon>Chrysomeloidea</taxon>
        <taxon>Cerambycidae</taxon>
        <taxon>Lepturinae</taxon>
        <taxon>Rhagiini</taxon>
        <taxon>Rhamnusium</taxon>
    </lineage>
</organism>
<keyword evidence="3" id="KW-1185">Reference proteome</keyword>
<dbReference type="AlphaFoldDB" id="A0AAV8WWJ2"/>
<dbReference type="GO" id="GO:0003676">
    <property type="term" value="F:nucleic acid binding"/>
    <property type="evidence" value="ECO:0007669"/>
    <property type="project" value="InterPro"/>
</dbReference>
<reference evidence="2" key="1">
    <citation type="journal article" date="2023" name="Insect Mol. Biol.">
        <title>Genome sequencing provides insights into the evolution of gene families encoding plant cell wall-degrading enzymes in longhorned beetles.</title>
        <authorList>
            <person name="Shin N.R."/>
            <person name="Okamura Y."/>
            <person name="Kirsch R."/>
            <person name="Pauchet Y."/>
        </authorList>
    </citation>
    <scope>NUCLEOTIDE SEQUENCE</scope>
    <source>
        <strain evidence="2">RBIC_L_NR</strain>
    </source>
</reference>
<dbReference type="Proteomes" id="UP001162156">
    <property type="component" value="Unassembled WGS sequence"/>
</dbReference>
<evidence type="ECO:0000313" key="2">
    <source>
        <dbReference type="EMBL" id="KAJ8930637.1"/>
    </source>
</evidence>
<proteinExistence type="predicted"/>
<accession>A0AAV8WWJ2</accession>
<comment type="caution">
    <text evidence="2">The sequence shown here is derived from an EMBL/GenBank/DDBJ whole genome shotgun (WGS) entry which is preliminary data.</text>
</comment>
<sequence length="144" mass="16715">MLCEIVFNAERKTTYPMVVFPYTRPPKTVVNSMPSGWFLGKSETGWMRGDVFFEYIANGLNKWLTEENIPQPVLLLIDGHKSLLTLEISKFCSENKIILYALPSNTTHILQPADVSVFKPLKTEWKNSVRMWQNYILPTIERNF</sequence>